<evidence type="ECO:0000259" key="3">
    <source>
        <dbReference type="SMART" id="SM01043"/>
    </source>
</evidence>
<evidence type="ECO:0000313" key="5">
    <source>
        <dbReference type="Proteomes" id="UP000008363"/>
    </source>
</evidence>
<dbReference type="OrthoDB" id="4336084at2"/>
<keyword evidence="1" id="KW-0805">Transcription regulation</keyword>
<dbReference type="AlphaFoldDB" id="K6V9N7"/>
<proteinExistence type="predicted"/>
<evidence type="ECO:0000256" key="1">
    <source>
        <dbReference type="ARBA" id="ARBA00023015"/>
    </source>
</evidence>
<dbReference type="InterPro" id="IPR027417">
    <property type="entry name" value="P-loop_NTPase"/>
</dbReference>
<accession>K6V9N7</accession>
<dbReference type="Pfam" id="PF03704">
    <property type="entry name" value="BTAD"/>
    <property type="match status" value="1"/>
</dbReference>
<dbReference type="Gene3D" id="3.40.50.300">
    <property type="entry name" value="P-loop containing nucleotide triphosphate hydrolases"/>
    <property type="match status" value="1"/>
</dbReference>
<keyword evidence="2" id="KW-0804">Transcription</keyword>
<comment type="caution">
    <text evidence="4">The sequence shown here is derived from an EMBL/GenBank/DDBJ whole genome shotgun (WGS) entry which is preliminary data.</text>
</comment>
<dbReference type="InterPro" id="IPR005158">
    <property type="entry name" value="BTAD"/>
</dbReference>
<dbReference type="GO" id="GO:0003677">
    <property type="term" value="F:DNA binding"/>
    <property type="evidence" value="ECO:0007669"/>
    <property type="project" value="InterPro"/>
</dbReference>
<dbReference type="InterPro" id="IPR036388">
    <property type="entry name" value="WH-like_DNA-bd_sf"/>
</dbReference>
<dbReference type="InterPro" id="IPR041664">
    <property type="entry name" value="AAA_16"/>
</dbReference>
<dbReference type="SUPFAM" id="SSF52540">
    <property type="entry name" value="P-loop containing nucleoside triphosphate hydrolases"/>
    <property type="match status" value="1"/>
</dbReference>
<dbReference type="GO" id="GO:0006355">
    <property type="term" value="P:regulation of DNA-templated transcription"/>
    <property type="evidence" value="ECO:0007669"/>
    <property type="project" value="InterPro"/>
</dbReference>
<dbReference type="RefSeq" id="WP_006337697.1">
    <property type="nucleotide sequence ID" value="NZ_BAHC01000197.1"/>
</dbReference>
<dbReference type="InterPro" id="IPR011990">
    <property type="entry name" value="TPR-like_helical_dom_sf"/>
</dbReference>
<evidence type="ECO:0000256" key="2">
    <source>
        <dbReference type="ARBA" id="ARBA00023163"/>
    </source>
</evidence>
<dbReference type="InterPro" id="IPR051677">
    <property type="entry name" value="AfsR-DnrI-RedD_regulator"/>
</dbReference>
<dbReference type="eggNOG" id="COG3629">
    <property type="taxonomic scope" value="Bacteria"/>
</dbReference>
<dbReference type="SMART" id="SM01043">
    <property type="entry name" value="BTAD"/>
    <property type="match status" value="1"/>
</dbReference>
<dbReference type="STRING" id="1108045.GORHZ_197_00750"/>
<sequence length="1047" mass="111695">MTDGSSAATAVELRLFGRFVVLADGLEVPASAFGGRKVRQLLRILATRRGSHVSLDALTEMLWPTTAPRDPAANLAVLAARARRAVGCRDLIVSGDAGYRIGLPEDRCRVDTESFASLVRAARTADASDALDSYRTAVAMWTGDPLGEDQYDDWAIRYRDMMSEYRVEALERGVELCLERSDTAQAAEWAVVLQTVAPLRESAVVLAMRAYAAHGDPNRALVMFDRFRHDLATELGVDPTAEARAEYQRLLHSRPPRASHRPTVRTSVAPSGLGSVRFVGRSRELVRLRSATTTPAGSVVVVEGRSGTGKSRLVAEFHANRDAAVVRCFAAQRDEVWSMVASLVRELLSADARFADDLSPPLRGALAMLVPDLVSGRHPRVDPESMRALVIEVLVRLVGTAAVPTIVLDDVQWSDESSLSAVSVAMRRSPGSSWVLTYRTEDVHPGTSRHAAVGALEPDLRLTLGGLDDEAVRDLVVDRVVADTLLEHTDRSPLAVVEGLRSLAAAGLIEPDRRGRWHATGDDRDALRAVAHANQQENLTRRLDSVRGADRDVVDLVAIVGRETPAGELARVLGADPAAVLDSLTRLAHADLLRLGEQGWAAAHDMISDVAVRRLDPVRRARLHGLAATAVDEAADPVAAAHHWRLAGDAPKAAAAYATAARAALDGFAHDEAVSLASAGLGIEVQTPVATTAALREVRALARARTGDLPGARDDFRAALACALPGPRQAVVLAELAMVASGSEDMIRAADLCEMAVVRAGRDRAARARALEVGSVLDMNLAREHRAAERAEEAITLYTELGNAAGVARVLDARAMATFLNGQIKRGGDLLARAADLFAASGDLIRVVTPRSTHGHSLVFAARPDEGLEEASLAVEIARTLGHQEGISYALWHRSEASSALGHIDDALRDGREALEIAHRIGHRGWTATAHRAIGIAHQTAGDPDAAGIAFRASLDASEHLDLFGSWARSRLAMIEIGAGHLDSAADLVTTALATGPGLGHHEARLARVLLARARGDDDVDMLVADLEATAGPAGAHAVLRACRREM</sequence>
<dbReference type="Gene3D" id="1.25.40.10">
    <property type="entry name" value="Tetratricopeptide repeat domain"/>
    <property type="match status" value="2"/>
</dbReference>
<feature type="domain" description="Bacterial transcriptional activator" evidence="3">
    <location>
        <begin position="110"/>
        <end position="251"/>
    </location>
</feature>
<dbReference type="Gene3D" id="1.10.10.10">
    <property type="entry name" value="Winged helix-like DNA-binding domain superfamily/Winged helix DNA-binding domain"/>
    <property type="match status" value="1"/>
</dbReference>
<dbReference type="EMBL" id="BAHC01000197">
    <property type="protein sequence ID" value="GAB92918.1"/>
    <property type="molecule type" value="Genomic_DNA"/>
</dbReference>
<organism evidence="4 5">
    <name type="scientific">Gordonia rhizosphera NBRC 16068</name>
    <dbReference type="NCBI Taxonomy" id="1108045"/>
    <lineage>
        <taxon>Bacteria</taxon>
        <taxon>Bacillati</taxon>
        <taxon>Actinomycetota</taxon>
        <taxon>Actinomycetes</taxon>
        <taxon>Mycobacteriales</taxon>
        <taxon>Gordoniaceae</taxon>
        <taxon>Gordonia</taxon>
    </lineage>
</organism>
<keyword evidence="5" id="KW-1185">Reference proteome</keyword>
<protein>
    <recommendedName>
        <fullName evidence="3">Bacterial transcriptional activator domain-containing protein</fullName>
    </recommendedName>
</protein>
<dbReference type="PANTHER" id="PTHR35807:SF1">
    <property type="entry name" value="TRANSCRIPTIONAL REGULATOR REDD"/>
    <property type="match status" value="1"/>
</dbReference>
<dbReference type="eggNOG" id="COG0457">
    <property type="taxonomic scope" value="Bacteria"/>
</dbReference>
<dbReference type="SUPFAM" id="SSF46894">
    <property type="entry name" value="C-terminal effector domain of the bipartite response regulators"/>
    <property type="match status" value="1"/>
</dbReference>
<gene>
    <name evidence="4" type="ORF">GORHZ_197_00750</name>
</gene>
<name>K6V9N7_9ACTN</name>
<reference evidence="4 5" key="1">
    <citation type="submission" date="2012-08" db="EMBL/GenBank/DDBJ databases">
        <title>Whole genome shotgun sequence of Gordonia rhizosphera NBRC 16068.</title>
        <authorList>
            <person name="Takarada H."/>
            <person name="Isaki S."/>
            <person name="Hosoyama A."/>
            <person name="Tsuchikane K."/>
            <person name="Katsumata H."/>
            <person name="Baba S."/>
            <person name="Ohji S."/>
            <person name="Yamazaki S."/>
            <person name="Fujita N."/>
        </authorList>
    </citation>
    <scope>NUCLEOTIDE SEQUENCE [LARGE SCALE GENOMIC DNA]</scope>
    <source>
        <strain evidence="4 5">NBRC 16068</strain>
    </source>
</reference>
<evidence type="ECO:0000313" key="4">
    <source>
        <dbReference type="EMBL" id="GAB92918.1"/>
    </source>
</evidence>
<dbReference type="SUPFAM" id="SSF48452">
    <property type="entry name" value="TPR-like"/>
    <property type="match status" value="2"/>
</dbReference>
<dbReference type="Pfam" id="PF13191">
    <property type="entry name" value="AAA_16"/>
    <property type="match status" value="1"/>
</dbReference>
<dbReference type="PANTHER" id="PTHR35807">
    <property type="entry name" value="TRANSCRIPTIONAL REGULATOR REDD-RELATED"/>
    <property type="match status" value="1"/>
</dbReference>
<dbReference type="Proteomes" id="UP000008363">
    <property type="component" value="Unassembled WGS sequence"/>
</dbReference>
<dbReference type="InterPro" id="IPR016032">
    <property type="entry name" value="Sig_transdc_resp-reg_C-effctor"/>
</dbReference>